<keyword evidence="1" id="KW-0812">Transmembrane</keyword>
<proteinExistence type="predicted"/>
<organism evidence="2 3">
    <name type="scientific">Ameca splendens</name>
    <dbReference type="NCBI Taxonomy" id="208324"/>
    <lineage>
        <taxon>Eukaryota</taxon>
        <taxon>Metazoa</taxon>
        <taxon>Chordata</taxon>
        <taxon>Craniata</taxon>
        <taxon>Vertebrata</taxon>
        <taxon>Euteleostomi</taxon>
        <taxon>Actinopterygii</taxon>
        <taxon>Neopterygii</taxon>
        <taxon>Teleostei</taxon>
        <taxon>Neoteleostei</taxon>
        <taxon>Acanthomorphata</taxon>
        <taxon>Ovalentaria</taxon>
        <taxon>Atherinomorphae</taxon>
        <taxon>Cyprinodontiformes</taxon>
        <taxon>Goodeidae</taxon>
        <taxon>Ameca</taxon>
    </lineage>
</organism>
<sequence>MVWTGFLLTTDGLVPSGCLELELPCGHLGFVQQMKDWRFSQNHVLLIVWWYWAVLAFSFSSWLMLRVSCWFFCFSIQLSVDQVDIYAETFFFFFKCVLSS</sequence>
<name>A0ABV1ACC0_9TELE</name>
<accession>A0ABV1ACC0</accession>
<keyword evidence="1" id="KW-1133">Transmembrane helix</keyword>
<protein>
    <submittedName>
        <fullName evidence="2">Uncharacterized protein</fullName>
    </submittedName>
</protein>
<keyword evidence="3" id="KW-1185">Reference proteome</keyword>
<dbReference type="EMBL" id="JAHRIP010086662">
    <property type="protein sequence ID" value="MEQ2315455.1"/>
    <property type="molecule type" value="Genomic_DNA"/>
</dbReference>
<feature type="transmembrane region" description="Helical" evidence="1">
    <location>
        <begin position="44"/>
        <end position="65"/>
    </location>
</feature>
<evidence type="ECO:0000313" key="2">
    <source>
        <dbReference type="EMBL" id="MEQ2315455.1"/>
    </source>
</evidence>
<reference evidence="2 3" key="1">
    <citation type="submission" date="2021-06" db="EMBL/GenBank/DDBJ databases">
        <authorList>
            <person name="Palmer J.M."/>
        </authorList>
    </citation>
    <scope>NUCLEOTIDE SEQUENCE [LARGE SCALE GENOMIC DNA]</scope>
    <source>
        <strain evidence="2 3">AS_MEX2019</strain>
        <tissue evidence="2">Muscle</tissue>
    </source>
</reference>
<evidence type="ECO:0000256" key="1">
    <source>
        <dbReference type="SAM" id="Phobius"/>
    </source>
</evidence>
<evidence type="ECO:0000313" key="3">
    <source>
        <dbReference type="Proteomes" id="UP001469553"/>
    </source>
</evidence>
<gene>
    <name evidence="2" type="ORF">AMECASPLE_022582</name>
</gene>
<dbReference type="Proteomes" id="UP001469553">
    <property type="component" value="Unassembled WGS sequence"/>
</dbReference>
<comment type="caution">
    <text evidence="2">The sequence shown here is derived from an EMBL/GenBank/DDBJ whole genome shotgun (WGS) entry which is preliminary data.</text>
</comment>
<keyword evidence="1" id="KW-0472">Membrane</keyword>